<evidence type="ECO:0000313" key="1">
    <source>
        <dbReference type="EMBL" id="WFD10230.1"/>
    </source>
</evidence>
<organism evidence="1 2">
    <name type="scientific">Tepidibacter hydrothermalis</name>
    <dbReference type="NCBI Taxonomy" id="3036126"/>
    <lineage>
        <taxon>Bacteria</taxon>
        <taxon>Bacillati</taxon>
        <taxon>Bacillota</taxon>
        <taxon>Clostridia</taxon>
        <taxon>Peptostreptococcales</taxon>
        <taxon>Peptostreptococcaceae</taxon>
        <taxon>Tepidibacter</taxon>
    </lineage>
</organism>
<gene>
    <name evidence="1" type="ORF">P4S50_18020</name>
</gene>
<evidence type="ECO:0000313" key="2">
    <source>
        <dbReference type="Proteomes" id="UP001222800"/>
    </source>
</evidence>
<dbReference type="RefSeq" id="WP_277732208.1">
    <property type="nucleotide sequence ID" value="NZ_CP120733.1"/>
</dbReference>
<keyword evidence="2" id="KW-1185">Reference proteome</keyword>
<proteinExistence type="predicted"/>
<accession>A0ABY8EHB5</accession>
<evidence type="ECO:0008006" key="3">
    <source>
        <dbReference type="Google" id="ProtNLM"/>
    </source>
</evidence>
<dbReference type="EMBL" id="CP120733">
    <property type="protein sequence ID" value="WFD10230.1"/>
    <property type="molecule type" value="Genomic_DNA"/>
</dbReference>
<reference evidence="1 2" key="1">
    <citation type="submission" date="2023-03" db="EMBL/GenBank/DDBJ databases">
        <title>Complete genome sequence of Tepidibacter sp. SWIR-1, isolated from a deep-sea hydrothermal vent.</title>
        <authorList>
            <person name="Li X."/>
        </authorList>
    </citation>
    <scope>NUCLEOTIDE SEQUENCE [LARGE SCALE GENOMIC DNA]</scope>
    <source>
        <strain evidence="1 2">SWIR-1</strain>
    </source>
</reference>
<dbReference type="Proteomes" id="UP001222800">
    <property type="component" value="Chromosome"/>
</dbReference>
<name>A0ABY8EHB5_9FIRM</name>
<sequence>MNREKFKTFTLAILFSMSAFLLLLNISLVGFKFDLKKIYGSPNIKYNIYSVVRPYRVFVYFGGGKNNTEVLDTQDDYWNQIKIILKQELSKQKKISEISYEDYLSKKNMKSIEANFDKGIDVELINKSIFLNESAISDIGDICEILIPLVDDKSIYFLNNEQKVYKVDLDKVKHIDLVDKLEKKGYTEYFTVDSLFTIDNKTLIPIKLDGISYDNISSKNIIDVKDDKLVQKIGENILGNKYDFTNRIVEKNGNNTFIYGYGEKTLRIYNNGYIEFLNEDIDNKNIDLDKSLSIALDFLANQNIGIDNLSLYSIEKNSINNINSYEFNFYYEVNNLKLKIDNVFNSIQIKIAGEDIYSYKGVLKEVDQFIDGNTDNNIIPPDQILNMNFSLLKKDLKYQSGEEVWKNIKGVELIYFSKDDYFIPSWKVTIGNSVYIFDAYKGDVL</sequence>
<protein>
    <recommendedName>
        <fullName evidence="3">Regulatory protein YycH domain-containing protein</fullName>
    </recommendedName>
</protein>